<dbReference type="SUPFAM" id="SSF50978">
    <property type="entry name" value="WD40 repeat-like"/>
    <property type="match status" value="1"/>
</dbReference>
<dbReference type="GO" id="GO:0005634">
    <property type="term" value="C:nucleus"/>
    <property type="evidence" value="ECO:0007669"/>
    <property type="project" value="TreeGrafter"/>
</dbReference>
<dbReference type="OrthoDB" id="3367at2759"/>
<evidence type="ECO:0000313" key="4">
    <source>
        <dbReference type="EMBL" id="KAG5463395.1"/>
    </source>
</evidence>
<feature type="compositionally biased region" description="Basic and acidic residues" evidence="3">
    <location>
        <begin position="99"/>
        <end position="112"/>
    </location>
</feature>
<dbReference type="Proteomes" id="UP000673691">
    <property type="component" value="Unassembled WGS sequence"/>
</dbReference>
<keyword evidence="5" id="KW-1185">Reference proteome</keyword>
<feature type="compositionally biased region" description="Low complexity" evidence="3">
    <location>
        <begin position="68"/>
        <end position="89"/>
    </location>
</feature>
<evidence type="ECO:0000313" key="5">
    <source>
        <dbReference type="Proteomes" id="UP000673691"/>
    </source>
</evidence>
<name>A0A8H8A1T8_9FUNG</name>
<dbReference type="PANTHER" id="PTHR14107:SF16">
    <property type="entry name" value="AT02583P"/>
    <property type="match status" value="1"/>
</dbReference>
<feature type="compositionally biased region" description="Low complexity" evidence="3">
    <location>
        <begin position="213"/>
        <end position="225"/>
    </location>
</feature>
<dbReference type="EMBL" id="JAEFCI010000672">
    <property type="protein sequence ID" value="KAG5463395.1"/>
    <property type="molecule type" value="Genomic_DNA"/>
</dbReference>
<dbReference type="InterPro" id="IPR036322">
    <property type="entry name" value="WD40_repeat_dom_sf"/>
</dbReference>
<accession>A0A8H8A1T8</accession>
<feature type="region of interest" description="Disordered" evidence="3">
    <location>
        <begin position="232"/>
        <end position="275"/>
    </location>
</feature>
<evidence type="ECO:0000256" key="3">
    <source>
        <dbReference type="SAM" id="MobiDB-lite"/>
    </source>
</evidence>
<feature type="region of interest" description="Disordered" evidence="3">
    <location>
        <begin position="1"/>
        <end position="20"/>
    </location>
</feature>
<dbReference type="Gene3D" id="2.130.10.10">
    <property type="entry name" value="YVTN repeat-like/Quinoprotein amine dehydrogenase"/>
    <property type="match status" value="1"/>
</dbReference>
<feature type="non-terminal residue" evidence="4">
    <location>
        <position position="421"/>
    </location>
</feature>
<dbReference type="GO" id="GO:0051286">
    <property type="term" value="C:cell tip"/>
    <property type="evidence" value="ECO:0007669"/>
    <property type="project" value="TreeGrafter"/>
</dbReference>
<organism evidence="4 5">
    <name type="scientific">Olpidium bornovanus</name>
    <dbReference type="NCBI Taxonomy" id="278681"/>
    <lineage>
        <taxon>Eukaryota</taxon>
        <taxon>Fungi</taxon>
        <taxon>Fungi incertae sedis</taxon>
        <taxon>Olpidiomycota</taxon>
        <taxon>Olpidiomycotina</taxon>
        <taxon>Olpidiomycetes</taxon>
        <taxon>Olpidiales</taxon>
        <taxon>Olpidiaceae</taxon>
        <taxon>Olpidium</taxon>
    </lineage>
</organism>
<dbReference type="GO" id="GO:0045013">
    <property type="term" value="P:carbon catabolite repression of transcription"/>
    <property type="evidence" value="ECO:0007669"/>
    <property type="project" value="TreeGrafter"/>
</dbReference>
<protein>
    <submittedName>
        <fullName evidence="4">Uncharacterized protein</fullName>
    </submittedName>
</protein>
<gene>
    <name evidence="4" type="ORF">BJ554DRAFT_7962</name>
</gene>
<comment type="caution">
    <text evidence="4">The sequence shown here is derived from an EMBL/GenBank/DDBJ whole genome shotgun (WGS) entry which is preliminary data.</text>
</comment>
<dbReference type="PANTHER" id="PTHR14107">
    <property type="entry name" value="WD REPEAT PROTEIN"/>
    <property type="match status" value="1"/>
</dbReference>
<keyword evidence="2" id="KW-0677">Repeat</keyword>
<feature type="region of interest" description="Disordered" evidence="3">
    <location>
        <begin position="206"/>
        <end position="225"/>
    </location>
</feature>
<sequence>MPTQSPLQQQQQPKTAGFAAPEGFYQLHVEFKLGEQSPPLSPPVPAGTATSLSLVTIKCKDGNKHAVSSSSCSSTATFSSGTGASAAGSETPRYAPDAQRADAVRRNDDRVCSDLAAREPQAAGEVAEDAGRAAPAPEKSRERELLALPTSASRPYFKSAPEVVAGDAFGEVRGARPASRKKKGRGGSPEKEKDEEFSSLSSFFSSKRRRAKNNNNKNSAFASNAVPGDNLSKTFAEKDKGGSSLSSSVSFSVEGSGDSMTSSSKHGSRRTTSDSYCCNQGEGTFLFFNVGRSFVWSELYAAQSTSDLYYIDFHRASPTTHDINLLTRSSDNLDIVIGFNSGEIFWYNPFTNQSCRLKKGGMVSSSPVTSVRWMPGSETRFMAACADGSVQVYDRERDIQPYEKAKEKGKEKEGAENAWNK</sequence>
<feature type="region of interest" description="Disordered" evidence="3">
    <location>
        <begin position="401"/>
        <end position="421"/>
    </location>
</feature>
<feature type="compositionally biased region" description="Low complexity" evidence="3">
    <location>
        <begin position="242"/>
        <end position="259"/>
    </location>
</feature>
<feature type="region of interest" description="Disordered" evidence="3">
    <location>
        <begin position="63"/>
        <end position="199"/>
    </location>
</feature>
<dbReference type="GO" id="GO:0032153">
    <property type="term" value="C:cell division site"/>
    <property type="evidence" value="ECO:0007669"/>
    <property type="project" value="TreeGrafter"/>
</dbReference>
<dbReference type="InterPro" id="IPR051362">
    <property type="entry name" value="WD_repeat_creC_regulators"/>
</dbReference>
<evidence type="ECO:0000256" key="1">
    <source>
        <dbReference type="ARBA" id="ARBA00022574"/>
    </source>
</evidence>
<feature type="compositionally biased region" description="Basic and acidic residues" evidence="3">
    <location>
        <begin position="401"/>
        <end position="415"/>
    </location>
</feature>
<proteinExistence type="predicted"/>
<reference evidence="4 5" key="1">
    <citation type="journal article" name="Sci. Rep.">
        <title>Genome-scale phylogenetic analyses confirm Olpidium as the closest living zoosporic fungus to the non-flagellated, terrestrial fungi.</title>
        <authorList>
            <person name="Chang Y."/>
            <person name="Rochon D."/>
            <person name="Sekimoto S."/>
            <person name="Wang Y."/>
            <person name="Chovatia M."/>
            <person name="Sandor L."/>
            <person name="Salamov A."/>
            <person name="Grigoriev I.V."/>
            <person name="Stajich J.E."/>
            <person name="Spatafora J.W."/>
        </authorList>
    </citation>
    <scope>NUCLEOTIDE SEQUENCE [LARGE SCALE GENOMIC DNA]</scope>
    <source>
        <strain evidence="4">S191</strain>
    </source>
</reference>
<keyword evidence="1" id="KW-0853">WD repeat</keyword>
<dbReference type="InterPro" id="IPR015943">
    <property type="entry name" value="WD40/YVTN_repeat-like_dom_sf"/>
</dbReference>
<dbReference type="AlphaFoldDB" id="A0A8H8A1T8"/>
<evidence type="ECO:0000256" key="2">
    <source>
        <dbReference type="ARBA" id="ARBA00022737"/>
    </source>
</evidence>